<dbReference type="GO" id="GO:0000155">
    <property type="term" value="F:phosphorelay sensor kinase activity"/>
    <property type="evidence" value="ECO:0007669"/>
    <property type="project" value="InterPro"/>
</dbReference>
<evidence type="ECO:0000256" key="9">
    <source>
        <dbReference type="ARBA" id="ARBA00022840"/>
    </source>
</evidence>
<keyword evidence="4" id="KW-1003">Cell membrane</keyword>
<dbReference type="InterPro" id="IPR036097">
    <property type="entry name" value="HisK_dim/P_sf"/>
</dbReference>
<evidence type="ECO:0000256" key="8">
    <source>
        <dbReference type="ARBA" id="ARBA00022777"/>
    </source>
</evidence>
<gene>
    <name evidence="13" type="ORF">WQQ_14310</name>
</gene>
<dbReference type="PRINTS" id="PR00344">
    <property type="entry name" value="BCTRLSENSOR"/>
</dbReference>
<evidence type="ECO:0000313" key="14">
    <source>
        <dbReference type="Proteomes" id="UP000003704"/>
    </source>
</evidence>
<dbReference type="InterPro" id="IPR036890">
    <property type="entry name" value="HATPase_C_sf"/>
</dbReference>
<evidence type="ECO:0000256" key="6">
    <source>
        <dbReference type="ARBA" id="ARBA00022679"/>
    </source>
</evidence>
<feature type="transmembrane region" description="Helical" evidence="10">
    <location>
        <begin position="159"/>
        <end position="178"/>
    </location>
</feature>
<dbReference type="AlphaFoldDB" id="I7ZHB4"/>
<dbReference type="STRING" id="1172194.WQQ_14310"/>
<evidence type="ECO:0000256" key="10">
    <source>
        <dbReference type="SAM" id="Phobius"/>
    </source>
</evidence>
<comment type="caution">
    <text evidence="13">The sequence shown here is derived from an EMBL/GenBank/DDBJ whole genome shotgun (WGS) entry which is preliminary data.</text>
</comment>
<evidence type="ECO:0000256" key="5">
    <source>
        <dbReference type="ARBA" id="ARBA00022553"/>
    </source>
</evidence>
<dbReference type="Pfam" id="PF02518">
    <property type="entry name" value="HATPase_c"/>
    <property type="match status" value="1"/>
</dbReference>
<keyword evidence="10" id="KW-1133">Transmembrane helix</keyword>
<keyword evidence="10" id="KW-0472">Membrane</keyword>
<keyword evidence="14" id="KW-1185">Reference proteome</keyword>
<dbReference type="RefSeq" id="WP_007184385.1">
    <property type="nucleotide sequence ID" value="NZ_AKGD01000001.1"/>
</dbReference>
<dbReference type="InterPro" id="IPR050980">
    <property type="entry name" value="2C_sensor_his_kinase"/>
</dbReference>
<feature type="domain" description="HAMP" evidence="12">
    <location>
        <begin position="179"/>
        <end position="231"/>
    </location>
</feature>
<dbReference type="SUPFAM" id="SSF47384">
    <property type="entry name" value="Homodimeric domain of signal transducing histidine kinase"/>
    <property type="match status" value="1"/>
</dbReference>
<reference evidence="13 14" key="1">
    <citation type="journal article" date="2012" name="J. Bacteriol.">
        <title>Genome Sequence of n-Alkane-Degrading Hydrocarboniphaga effusa Strain AP103T (ATCC BAA-332T).</title>
        <authorList>
            <person name="Chang H.K."/>
            <person name="Zylstra G.J."/>
            <person name="Chae J.C."/>
        </authorList>
    </citation>
    <scope>NUCLEOTIDE SEQUENCE [LARGE SCALE GENOMIC DNA]</scope>
    <source>
        <strain evidence="13 14">AP103</strain>
    </source>
</reference>
<keyword evidence="6" id="KW-0808">Transferase</keyword>
<dbReference type="PROSITE" id="PS50885">
    <property type="entry name" value="HAMP"/>
    <property type="match status" value="1"/>
</dbReference>
<dbReference type="GO" id="GO:0005886">
    <property type="term" value="C:plasma membrane"/>
    <property type="evidence" value="ECO:0007669"/>
    <property type="project" value="UniProtKB-SubCell"/>
</dbReference>
<evidence type="ECO:0000256" key="1">
    <source>
        <dbReference type="ARBA" id="ARBA00000085"/>
    </source>
</evidence>
<name>I7ZHB4_9GAMM</name>
<sequence length="442" mass="48836">MWLRPGLALRLILLTSAALLLAVLTMYGVFQLQRHADTGQDLRLPLPDQMAAIAELLDRTPAEQRPLVLRALSSVDLRVNLQDHWPPKAEQGFALPRIAWMTARYLNALGERPVRAELERGADDDFRGPLRIAIGLRDGQIAVVELRGPLMRAALGRPLVRLMMLALLMIGVLSLLALKRQIQPLERLVEAVERFGTAREIPPPPPKGAPEVRRLLDAFTRMRERMHGLLEGRAQLFAAISHDLGTYLTRLRLRVDDLPDERQRDAAERDILQMRQLLSDTLALARPRSTGDTQAGPQEIVDLSMLVLREIAAHAGPAQAIQLCELDEPARVCAREASLARLLNNLVDNALKYAGSAQISVLSRRGLIELRVEDRGPGIAADEIERVTEPFYRGDRSRNLDAGGSGLGLAIVSDIARRLGGELELRPREGGGLSARVRLPAV</sequence>
<dbReference type="SMART" id="SM00388">
    <property type="entry name" value="HisKA"/>
    <property type="match status" value="1"/>
</dbReference>
<dbReference type="InterPro" id="IPR003661">
    <property type="entry name" value="HisK_dim/P_dom"/>
</dbReference>
<evidence type="ECO:0000256" key="4">
    <source>
        <dbReference type="ARBA" id="ARBA00022475"/>
    </source>
</evidence>
<protein>
    <recommendedName>
        <fullName evidence="3">histidine kinase</fullName>
        <ecNumber evidence="3">2.7.13.3</ecNumber>
    </recommendedName>
</protein>
<dbReference type="CDD" id="cd00075">
    <property type="entry name" value="HATPase"/>
    <property type="match status" value="1"/>
</dbReference>
<organism evidence="13 14">
    <name type="scientific">Hydrocarboniphaga effusa AP103</name>
    <dbReference type="NCBI Taxonomy" id="1172194"/>
    <lineage>
        <taxon>Bacteria</taxon>
        <taxon>Pseudomonadati</taxon>
        <taxon>Pseudomonadota</taxon>
        <taxon>Gammaproteobacteria</taxon>
        <taxon>Nevskiales</taxon>
        <taxon>Nevskiaceae</taxon>
        <taxon>Hydrocarboniphaga</taxon>
    </lineage>
</organism>
<dbReference type="SUPFAM" id="SSF55874">
    <property type="entry name" value="ATPase domain of HSP90 chaperone/DNA topoisomerase II/histidine kinase"/>
    <property type="match status" value="1"/>
</dbReference>
<evidence type="ECO:0000256" key="2">
    <source>
        <dbReference type="ARBA" id="ARBA00004651"/>
    </source>
</evidence>
<feature type="domain" description="Histidine kinase" evidence="11">
    <location>
        <begin position="239"/>
        <end position="442"/>
    </location>
</feature>
<evidence type="ECO:0000256" key="7">
    <source>
        <dbReference type="ARBA" id="ARBA00022741"/>
    </source>
</evidence>
<dbReference type="PANTHER" id="PTHR44936">
    <property type="entry name" value="SENSOR PROTEIN CREC"/>
    <property type="match status" value="1"/>
</dbReference>
<keyword evidence="7" id="KW-0547">Nucleotide-binding</keyword>
<keyword evidence="8" id="KW-0418">Kinase</keyword>
<keyword evidence="10" id="KW-0812">Transmembrane</keyword>
<dbReference type="Proteomes" id="UP000003704">
    <property type="component" value="Unassembled WGS sequence"/>
</dbReference>
<accession>I7ZHB4</accession>
<dbReference type="InterPro" id="IPR003660">
    <property type="entry name" value="HAMP_dom"/>
</dbReference>
<proteinExistence type="predicted"/>
<dbReference type="Gene3D" id="1.10.287.130">
    <property type="match status" value="1"/>
</dbReference>
<comment type="subcellular location">
    <subcellularLocation>
        <location evidence="2">Cell membrane</location>
        <topology evidence="2">Multi-pass membrane protein</topology>
    </subcellularLocation>
</comment>
<dbReference type="SMART" id="SM00387">
    <property type="entry name" value="HATPase_c"/>
    <property type="match status" value="1"/>
</dbReference>
<dbReference type="EC" id="2.7.13.3" evidence="3"/>
<feature type="transmembrane region" description="Helical" evidence="10">
    <location>
        <begin position="7"/>
        <end position="30"/>
    </location>
</feature>
<keyword evidence="5" id="KW-0597">Phosphoprotein</keyword>
<dbReference type="PANTHER" id="PTHR44936:SF10">
    <property type="entry name" value="SENSOR PROTEIN RSTB"/>
    <property type="match status" value="1"/>
</dbReference>
<dbReference type="SMART" id="SM00304">
    <property type="entry name" value="HAMP"/>
    <property type="match status" value="1"/>
</dbReference>
<dbReference type="PROSITE" id="PS50109">
    <property type="entry name" value="HIS_KIN"/>
    <property type="match status" value="1"/>
</dbReference>
<dbReference type="EMBL" id="AKGD01000001">
    <property type="protein sequence ID" value="EIT71294.1"/>
    <property type="molecule type" value="Genomic_DNA"/>
</dbReference>
<keyword evidence="9" id="KW-0067">ATP-binding</keyword>
<evidence type="ECO:0000313" key="13">
    <source>
        <dbReference type="EMBL" id="EIT71294.1"/>
    </source>
</evidence>
<dbReference type="OrthoDB" id="9804645at2"/>
<dbReference type="InterPro" id="IPR003594">
    <property type="entry name" value="HATPase_dom"/>
</dbReference>
<dbReference type="Pfam" id="PF00672">
    <property type="entry name" value="HAMP"/>
    <property type="match status" value="1"/>
</dbReference>
<dbReference type="GO" id="GO:0005524">
    <property type="term" value="F:ATP binding"/>
    <property type="evidence" value="ECO:0007669"/>
    <property type="project" value="UniProtKB-KW"/>
</dbReference>
<comment type="catalytic activity">
    <reaction evidence="1">
        <text>ATP + protein L-histidine = ADP + protein N-phospho-L-histidine.</text>
        <dbReference type="EC" id="2.7.13.3"/>
    </reaction>
</comment>
<evidence type="ECO:0000259" key="12">
    <source>
        <dbReference type="PROSITE" id="PS50885"/>
    </source>
</evidence>
<dbReference type="InterPro" id="IPR004358">
    <property type="entry name" value="Sig_transdc_His_kin-like_C"/>
</dbReference>
<dbReference type="InterPro" id="IPR005467">
    <property type="entry name" value="His_kinase_dom"/>
</dbReference>
<dbReference type="Gene3D" id="3.30.565.10">
    <property type="entry name" value="Histidine kinase-like ATPase, C-terminal domain"/>
    <property type="match status" value="1"/>
</dbReference>
<evidence type="ECO:0000256" key="3">
    <source>
        <dbReference type="ARBA" id="ARBA00012438"/>
    </source>
</evidence>
<evidence type="ECO:0000259" key="11">
    <source>
        <dbReference type="PROSITE" id="PS50109"/>
    </source>
</evidence>